<evidence type="ECO:0000256" key="2">
    <source>
        <dbReference type="ARBA" id="ARBA00023186"/>
    </source>
</evidence>
<dbReference type="InterPro" id="IPR018369">
    <property type="entry name" value="Chaprnonin_Cpn10_CS"/>
</dbReference>
<dbReference type="HAMAP" id="MF_00580">
    <property type="entry name" value="CH10"/>
    <property type="match status" value="1"/>
</dbReference>
<dbReference type="PANTHER" id="PTHR10772:SF58">
    <property type="entry name" value="CO-CHAPERONIN GROES"/>
    <property type="match status" value="1"/>
</dbReference>
<dbReference type="Gene3D" id="2.30.33.40">
    <property type="entry name" value="GroES chaperonin"/>
    <property type="match status" value="1"/>
</dbReference>
<dbReference type="EMBL" id="WBKA01000003">
    <property type="protein sequence ID" value="KAB1632466.1"/>
    <property type="molecule type" value="Genomic_DNA"/>
</dbReference>
<comment type="subunit">
    <text evidence="3">Heptamer of 7 subunits arranged in a ring. Interacts with the chaperonin GroEL.</text>
</comment>
<organism evidence="5 6">
    <name type="scientific">Pseudoclavibacter caeni</name>
    <dbReference type="NCBI Taxonomy" id="908846"/>
    <lineage>
        <taxon>Bacteria</taxon>
        <taxon>Bacillati</taxon>
        <taxon>Actinomycetota</taxon>
        <taxon>Actinomycetes</taxon>
        <taxon>Micrococcales</taxon>
        <taxon>Microbacteriaceae</taxon>
        <taxon>Pseudoclavibacter</taxon>
    </lineage>
</organism>
<dbReference type="InterPro" id="IPR011032">
    <property type="entry name" value="GroES-like_sf"/>
</dbReference>
<dbReference type="InterPro" id="IPR037124">
    <property type="entry name" value="Chaperonin_GroES_sf"/>
</dbReference>
<evidence type="ECO:0000313" key="6">
    <source>
        <dbReference type="Proteomes" id="UP000481339"/>
    </source>
</evidence>
<accession>A0A7C8BNF6</accession>
<dbReference type="RefSeq" id="WP_158036244.1">
    <property type="nucleotide sequence ID" value="NZ_BAAAZV010000017.1"/>
</dbReference>
<evidence type="ECO:0000313" key="5">
    <source>
        <dbReference type="EMBL" id="KAB1632466.1"/>
    </source>
</evidence>
<dbReference type="NCBIfam" id="NF001530">
    <property type="entry name" value="PRK00364.1-6"/>
    <property type="match status" value="1"/>
</dbReference>
<comment type="similarity">
    <text evidence="1 3 4">Belongs to the GroES chaperonin family.</text>
</comment>
<dbReference type="PANTHER" id="PTHR10772">
    <property type="entry name" value="10 KDA HEAT SHOCK PROTEIN"/>
    <property type="match status" value="1"/>
</dbReference>
<evidence type="ECO:0000256" key="3">
    <source>
        <dbReference type="HAMAP-Rule" id="MF_00580"/>
    </source>
</evidence>
<dbReference type="NCBIfam" id="NF001534">
    <property type="entry name" value="PRK00364.2-5"/>
    <property type="match status" value="1"/>
</dbReference>
<dbReference type="GO" id="GO:0044183">
    <property type="term" value="F:protein folding chaperone"/>
    <property type="evidence" value="ECO:0007669"/>
    <property type="project" value="InterPro"/>
</dbReference>
<sequence>MSVSIKPLEDRVVVKLVAQEQTTESGLVIPDTAKEKPSTAEIVAVGPGRVDDNGNRVPVDVKVGDKVLFSKYGGTEVKLGSEEYLVLSARDLLAVVD</sequence>
<dbReference type="Pfam" id="PF00166">
    <property type="entry name" value="Cpn10"/>
    <property type="match status" value="1"/>
</dbReference>
<dbReference type="Proteomes" id="UP000481339">
    <property type="component" value="Unassembled WGS sequence"/>
</dbReference>
<dbReference type="SMART" id="SM00883">
    <property type="entry name" value="Cpn10"/>
    <property type="match status" value="1"/>
</dbReference>
<gene>
    <name evidence="3" type="primary">groES</name>
    <name evidence="3" type="synonym">groS</name>
    <name evidence="5" type="ORF">F8O02_05570</name>
</gene>
<dbReference type="PROSITE" id="PS00681">
    <property type="entry name" value="CHAPERONINS_CPN10"/>
    <property type="match status" value="1"/>
</dbReference>
<proteinExistence type="inferred from homology"/>
<dbReference type="AlphaFoldDB" id="A0A7C8BNF6"/>
<keyword evidence="6" id="KW-1185">Reference proteome</keyword>
<dbReference type="NCBIfam" id="NF001527">
    <property type="entry name" value="PRK00364.1-2"/>
    <property type="match status" value="1"/>
</dbReference>
<dbReference type="NCBIfam" id="NF001533">
    <property type="entry name" value="PRK00364.2-4"/>
    <property type="match status" value="1"/>
</dbReference>
<dbReference type="GO" id="GO:0051082">
    <property type="term" value="F:unfolded protein binding"/>
    <property type="evidence" value="ECO:0007669"/>
    <property type="project" value="TreeGrafter"/>
</dbReference>
<evidence type="ECO:0000256" key="4">
    <source>
        <dbReference type="RuleBase" id="RU000535"/>
    </source>
</evidence>
<dbReference type="SUPFAM" id="SSF50129">
    <property type="entry name" value="GroES-like"/>
    <property type="match status" value="1"/>
</dbReference>
<dbReference type="CDD" id="cd00320">
    <property type="entry name" value="cpn10"/>
    <property type="match status" value="1"/>
</dbReference>
<dbReference type="NCBIfam" id="NF001531">
    <property type="entry name" value="PRK00364.2-2"/>
    <property type="match status" value="1"/>
</dbReference>
<evidence type="ECO:0000256" key="1">
    <source>
        <dbReference type="ARBA" id="ARBA00006975"/>
    </source>
</evidence>
<keyword evidence="2 3" id="KW-0143">Chaperone</keyword>
<dbReference type="PRINTS" id="PR00297">
    <property type="entry name" value="CHAPERONIN10"/>
</dbReference>
<dbReference type="FunFam" id="2.30.33.40:FF:000001">
    <property type="entry name" value="10 kDa chaperonin"/>
    <property type="match status" value="1"/>
</dbReference>
<comment type="subcellular location">
    <subcellularLocation>
        <location evidence="3">Cytoplasm</location>
    </subcellularLocation>
</comment>
<comment type="function">
    <text evidence="3 4">Together with the chaperonin GroEL, plays an essential role in assisting protein folding. The GroEL-GroES system forms a nano-cage that allows encapsulation of the non-native substrate proteins and provides a physical environment optimized to promote and accelerate protein folding. GroES binds to the apical surface of the GroEL ring, thereby capping the opening of the GroEL channel.</text>
</comment>
<dbReference type="GO" id="GO:0051087">
    <property type="term" value="F:protein-folding chaperone binding"/>
    <property type="evidence" value="ECO:0007669"/>
    <property type="project" value="TreeGrafter"/>
</dbReference>
<keyword evidence="3" id="KW-0963">Cytoplasm</keyword>
<dbReference type="InterPro" id="IPR020818">
    <property type="entry name" value="Chaperonin_GroES"/>
</dbReference>
<dbReference type="GO" id="GO:0005737">
    <property type="term" value="C:cytoplasm"/>
    <property type="evidence" value="ECO:0007669"/>
    <property type="project" value="UniProtKB-SubCell"/>
</dbReference>
<reference evidence="5 6" key="1">
    <citation type="submission" date="2019-09" db="EMBL/GenBank/DDBJ databases">
        <title>Phylogeny of genus Pseudoclavibacter and closely related genus.</title>
        <authorList>
            <person name="Li Y."/>
        </authorList>
    </citation>
    <scope>NUCLEOTIDE SEQUENCE [LARGE SCALE GENOMIC DNA]</scope>
    <source>
        <strain evidence="5 6">JCM 16921</strain>
    </source>
</reference>
<protein>
    <recommendedName>
        <fullName evidence="3">Co-chaperonin GroES</fullName>
    </recommendedName>
    <alternativeName>
        <fullName evidence="3">10 kDa chaperonin</fullName>
    </alternativeName>
    <alternativeName>
        <fullName evidence="3">Chaperonin-10</fullName>
        <shortName evidence="3">Cpn10</shortName>
    </alternativeName>
</protein>
<dbReference type="GO" id="GO:0005524">
    <property type="term" value="F:ATP binding"/>
    <property type="evidence" value="ECO:0007669"/>
    <property type="project" value="InterPro"/>
</dbReference>
<name>A0A7C8BNF6_9MICO</name>
<comment type="caution">
    <text evidence="5">The sequence shown here is derived from an EMBL/GenBank/DDBJ whole genome shotgun (WGS) entry which is preliminary data.</text>
</comment>
<dbReference type="GO" id="GO:0046872">
    <property type="term" value="F:metal ion binding"/>
    <property type="evidence" value="ECO:0007669"/>
    <property type="project" value="TreeGrafter"/>
</dbReference>
<dbReference type="OrthoDB" id="9806791at2"/>